<keyword evidence="2" id="KW-0677">Repeat</keyword>
<dbReference type="EMBL" id="CAFBMR010000052">
    <property type="protein sequence ID" value="CAB4918259.1"/>
    <property type="molecule type" value="Genomic_DNA"/>
</dbReference>
<accession>A0A6J7HRK1</accession>
<protein>
    <submittedName>
        <fullName evidence="7">Unannotated protein</fullName>
    </submittedName>
</protein>
<gene>
    <name evidence="7" type="ORF">UFOPK3610_01254</name>
</gene>
<dbReference type="GO" id="GO:0051082">
    <property type="term" value="F:unfolded protein binding"/>
    <property type="evidence" value="ECO:0007669"/>
    <property type="project" value="InterPro"/>
</dbReference>
<name>A0A6J7HRK1_9ZZZZ</name>
<feature type="domain" description="Chaperone DnaJ C-terminal" evidence="6">
    <location>
        <begin position="2"/>
        <end position="74"/>
    </location>
</feature>
<dbReference type="AlphaFoldDB" id="A0A6J7HRK1"/>
<organism evidence="7">
    <name type="scientific">freshwater metagenome</name>
    <dbReference type="NCBI Taxonomy" id="449393"/>
    <lineage>
        <taxon>unclassified sequences</taxon>
        <taxon>metagenomes</taxon>
        <taxon>ecological metagenomes</taxon>
    </lineage>
</organism>
<sequence>MFGRSGDNLTVNVPISFVEAALGAAIVVPTTTGTVTLKVPAGTASGRTFRVRGKGVPTKDGVGDLMVTVNVIVPAEMSDEARAALEAYASLNDTVDPRKDLLAAAKAGE</sequence>
<dbReference type="GO" id="GO:0005737">
    <property type="term" value="C:cytoplasm"/>
    <property type="evidence" value="ECO:0007669"/>
    <property type="project" value="TreeGrafter"/>
</dbReference>
<evidence type="ECO:0000256" key="3">
    <source>
        <dbReference type="ARBA" id="ARBA00022771"/>
    </source>
</evidence>
<dbReference type="FunFam" id="2.60.260.20:FF:000005">
    <property type="entry name" value="Chaperone protein dnaJ 1, mitochondrial"/>
    <property type="match status" value="1"/>
</dbReference>
<dbReference type="Pfam" id="PF01556">
    <property type="entry name" value="DnaJ_C"/>
    <property type="match status" value="1"/>
</dbReference>
<dbReference type="PANTHER" id="PTHR43096:SF54">
    <property type="entry name" value="CHAPERONE PROTEIN DNAJ 1"/>
    <property type="match status" value="1"/>
</dbReference>
<evidence type="ECO:0000256" key="4">
    <source>
        <dbReference type="ARBA" id="ARBA00022833"/>
    </source>
</evidence>
<evidence type="ECO:0000313" key="7">
    <source>
        <dbReference type="EMBL" id="CAB4918259.1"/>
    </source>
</evidence>
<dbReference type="GO" id="GO:0042026">
    <property type="term" value="P:protein refolding"/>
    <property type="evidence" value="ECO:0007669"/>
    <property type="project" value="TreeGrafter"/>
</dbReference>
<keyword evidence="4" id="KW-0862">Zinc</keyword>
<dbReference type="GO" id="GO:0008270">
    <property type="term" value="F:zinc ion binding"/>
    <property type="evidence" value="ECO:0007669"/>
    <property type="project" value="UniProtKB-KW"/>
</dbReference>
<keyword evidence="1" id="KW-0479">Metal-binding</keyword>
<keyword evidence="5" id="KW-0346">Stress response</keyword>
<evidence type="ECO:0000256" key="1">
    <source>
        <dbReference type="ARBA" id="ARBA00022723"/>
    </source>
</evidence>
<dbReference type="SUPFAM" id="SSF49493">
    <property type="entry name" value="HSP40/DnaJ peptide-binding domain"/>
    <property type="match status" value="1"/>
</dbReference>
<dbReference type="InterPro" id="IPR002939">
    <property type="entry name" value="DnaJ_C"/>
</dbReference>
<evidence type="ECO:0000259" key="6">
    <source>
        <dbReference type="Pfam" id="PF01556"/>
    </source>
</evidence>
<dbReference type="PANTHER" id="PTHR43096">
    <property type="entry name" value="DNAJ HOMOLOG 1, MITOCHONDRIAL-RELATED"/>
    <property type="match status" value="1"/>
</dbReference>
<dbReference type="Gene3D" id="2.60.260.20">
    <property type="entry name" value="Urease metallochaperone UreE, N-terminal domain"/>
    <property type="match status" value="1"/>
</dbReference>
<proteinExistence type="predicted"/>
<reference evidence="7" key="1">
    <citation type="submission" date="2020-05" db="EMBL/GenBank/DDBJ databases">
        <authorList>
            <person name="Chiriac C."/>
            <person name="Salcher M."/>
            <person name="Ghai R."/>
            <person name="Kavagutti S V."/>
        </authorList>
    </citation>
    <scope>NUCLEOTIDE SEQUENCE</scope>
</reference>
<keyword evidence="3" id="KW-0863">Zinc-finger</keyword>
<evidence type="ECO:0000256" key="5">
    <source>
        <dbReference type="ARBA" id="ARBA00023016"/>
    </source>
</evidence>
<dbReference type="InterPro" id="IPR008971">
    <property type="entry name" value="HSP40/DnaJ_pept-bd"/>
</dbReference>
<evidence type="ECO:0000256" key="2">
    <source>
        <dbReference type="ARBA" id="ARBA00022737"/>
    </source>
</evidence>